<keyword evidence="3" id="KW-1185">Reference proteome</keyword>
<feature type="region of interest" description="Disordered" evidence="1">
    <location>
        <begin position="322"/>
        <end position="343"/>
    </location>
</feature>
<gene>
    <name evidence="2" type="ORF">LshimejAT787_0408220</name>
</gene>
<name>A0A9P3PM08_LYOSH</name>
<evidence type="ECO:0000313" key="3">
    <source>
        <dbReference type="Proteomes" id="UP001063166"/>
    </source>
</evidence>
<reference evidence="2" key="1">
    <citation type="submission" date="2022-07" db="EMBL/GenBank/DDBJ databases">
        <title>The genome of Lyophyllum shimeji provides insight into the initial evolution of ectomycorrhizal fungal genome.</title>
        <authorList>
            <person name="Kobayashi Y."/>
            <person name="Shibata T."/>
            <person name="Hirakawa H."/>
            <person name="Shigenobu S."/>
            <person name="Nishiyama T."/>
            <person name="Yamada A."/>
            <person name="Hasebe M."/>
            <person name="Kawaguchi M."/>
        </authorList>
    </citation>
    <scope>NUCLEOTIDE SEQUENCE</scope>
    <source>
        <strain evidence="2">AT787</strain>
    </source>
</reference>
<dbReference type="EMBL" id="BRPK01000004">
    <property type="protein sequence ID" value="GLB37771.1"/>
    <property type="molecule type" value="Genomic_DNA"/>
</dbReference>
<organism evidence="2 3">
    <name type="scientific">Lyophyllum shimeji</name>
    <name type="common">Hon-shimeji</name>
    <name type="synonym">Tricholoma shimeji</name>
    <dbReference type="NCBI Taxonomy" id="47721"/>
    <lineage>
        <taxon>Eukaryota</taxon>
        <taxon>Fungi</taxon>
        <taxon>Dikarya</taxon>
        <taxon>Basidiomycota</taxon>
        <taxon>Agaricomycotina</taxon>
        <taxon>Agaricomycetes</taxon>
        <taxon>Agaricomycetidae</taxon>
        <taxon>Agaricales</taxon>
        <taxon>Tricholomatineae</taxon>
        <taxon>Lyophyllaceae</taxon>
        <taxon>Lyophyllum</taxon>
    </lineage>
</organism>
<sequence>MVLRARYFLDAWEAFLGRAGYSRTHYYLSREAADIARIVIEGFLALVYIHRDHVSDLIALLPWFHSSEACEHVFGEARRIVKDFTMLDFIYMIPNLRIKLREAILHATSSDPKARAAGYSHTYFDNTGVDMMTLSTYPTDDEIKDAAEHAAQEADSLVALLGIVPSQLRRPKSNAVPTLPGISVWFPNTDSDIAYDDNEELDYADDDSISEAQQLQSLLDAEEDCSVFRTRKQDQELLNLTCAALAVTADEATKVNSMTKLHDEEMEELLAGEYSQVRDVVNNLPALKIQETAKPLGRGMVTFESLDFNMLIKMRREHQTRQAALGVRTKQTSDAGDGKAEKPSIRRQVIRKFEEALKEVQDERAVGTGSERVIRWRHSAPGGRDGEIEGEHEGLLPAGNTANAAVAAAAVAKTAATRRKNVFTTARVPCLQDILDARVTTFRPLQVHDYGIIYTDNGLRVGQVIVVYSKTGGKNGKHASVTDSSMISAVSYVGLQVFEFAYAREFRAIPEMTASLQTKQFVLLPSICFLYLLGSKISLTAMGLELDADDMARFRELEKGAEKLKEAMKLFKKRSKE</sequence>
<dbReference type="Proteomes" id="UP001063166">
    <property type="component" value="Unassembled WGS sequence"/>
</dbReference>
<comment type="caution">
    <text evidence="2">The sequence shown here is derived from an EMBL/GenBank/DDBJ whole genome shotgun (WGS) entry which is preliminary data.</text>
</comment>
<accession>A0A9P3PM08</accession>
<proteinExistence type="predicted"/>
<dbReference type="OrthoDB" id="73076at2759"/>
<protein>
    <submittedName>
        <fullName evidence="2">Uncharacterized protein</fullName>
    </submittedName>
</protein>
<evidence type="ECO:0000313" key="2">
    <source>
        <dbReference type="EMBL" id="GLB37771.1"/>
    </source>
</evidence>
<evidence type="ECO:0000256" key="1">
    <source>
        <dbReference type="SAM" id="MobiDB-lite"/>
    </source>
</evidence>
<dbReference type="AlphaFoldDB" id="A0A9P3PM08"/>